<dbReference type="Proteomes" id="UP000887013">
    <property type="component" value="Unassembled WGS sequence"/>
</dbReference>
<sequence>MFWIVQVLSLESYYSGLQEVQIQSGTQKPVGLKSGLLFPDELDKGVEYFGYQGECPLHSPPRDCPVTWELVMPNFDHSSLILD</sequence>
<keyword evidence="2" id="KW-1185">Reference proteome</keyword>
<dbReference type="AlphaFoldDB" id="A0A8X6PQC1"/>
<evidence type="ECO:0000313" key="2">
    <source>
        <dbReference type="Proteomes" id="UP000887013"/>
    </source>
</evidence>
<dbReference type="EMBL" id="BMAW01071061">
    <property type="protein sequence ID" value="GFT76326.1"/>
    <property type="molecule type" value="Genomic_DNA"/>
</dbReference>
<name>A0A8X6PQC1_NEPPI</name>
<protein>
    <submittedName>
        <fullName evidence="1">Uncharacterized protein</fullName>
    </submittedName>
</protein>
<gene>
    <name evidence="1" type="ORF">NPIL_570071</name>
</gene>
<organism evidence="1 2">
    <name type="scientific">Nephila pilipes</name>
    <name type="common">Giant wood spider</name>
    <name type="synonym">Nephila maculata</name>
    <dbReference type="NCBI Taxonomy" id="299642"/>
    <lineage>
        <taxon>Eukaryota</taxon>
        <taxon>Metazoa</taxon>
        <taxon>Ecdysozoa</taxon>
        <taxon>Arthropoda</taxon>
        <taxon>Chelicerata</taxon>
        <taxon>Arachnida</taxon>
        <taxon>Araneae</taxon>
        <taxon>Araneomorphae</taxon>
        <taxon>Entelegynae</taxon>
        <taxon>Araneoidea</taxon>
        <taxon>Nephilidae</taxon>
        <taxon>Nephila</taxon>
    </lineage>
</organism>
<proteinExistence type="predicted"/>
<accession>A0A8X6PQC1</accession>
<reference evidence="1" key="1">
    <citation type="submission" date="2020-08" db="EMBL/GenBank/DDBJ databases">
        <title>Multicomponent nature underlies the extraordinary mechanical properties of spider dragline silk.</title>
        <authorList>
            <person name="Kono N."/>
            <person name="Nakamura H."/>
            <person name="Mori M."/>
            <person name="Yoshida Y."/>
            <person name="Ohtoshi R."/>
            <person name="Malay A.D."/>
            <person name="Moran D.A.P."/>
            <person name="Tomita M."/>
            <person name="Numata K."/>
            <person name="Arakawa K."/>
        </authorList>
    </citation>
    <scope>NUCLEOTIDE SEQUENCE</scope>
</reference>
<comment type="caution">
    <text evidence="1">The sequence shown here is derived from an EMBL/GenBank/DDBJ whole genome shotgun (WGS) entry which is preliminary data.</text>
</comment>
<evidence type="ECO:0000313" key="1">
    <source>
        <dbReference type="EMBL" id="GFT76326.1"/>
    </source>
</evidence>